<evidence type="ECO:0000256" key="5">
    <source>
        <dbReference type="RuleBase" id="RU004404"/>
    </source>
</evidence>
<evidence type="ECO:0008006" key="10">
    <source>
        <dbReference type="Google" id="ProtNLM"/>
    </source>
</evidence>
<comment type="caution">
    <text evidence="8">The sequence shown here is derived from an EMBL/GenBank/DDBJ whole genome shotgun (WGS) entry which is preliminary data.</text>
</comment>
<dbReference type="Pfam" id="PF03572">
    <property type="entry name" value="Peptidase_S41"/>
    <property type="match status" value="1"/>
</dbReference>
<dbReference type="InterPro" id="IPR004447">
    <property type="entry name" value="Peptidase_S41A"/>
</dbReference>
<dbReference type="PANTHER" id="PTHR32060:SF30">
    <property type="entry name" value="CARBOXY-TERMINAL PROCESSING PROTEASE CTPA"/>
    <property type="match status" value="1"/>
</dbReference>
<dbReference type="GO" id="GO:0007165">
    <property type="term" value="P:signal transduction"/>
    <property type="evidence" value="ECO:0007669"/>
    <property type="project" value="TreeGrafter"/>
</dbReference>
<protein>
    <recommendedName>
        <fullName evidence="10">PDZ domain-containing protein</fullName>
    </recommendedName>
</protein>
<dbReference type="InterPro" id="IPR055210">
    <property type="entry name" value="CtpA/B_N"/>
</dbReference>
<dbReference type="EMBL" id="MHCX01000010">
    <property type="protein sequence ID" value="OGY29981.1"/>
    <property type="molecule type" value="Genomic_DNA"/>
</dbReference>
<evidence type="ECO:0000256" key="1">
    <source>
        <dbReference type="ARBA" id="ARBA00009179"/>
    </source>
</evidence>
<dbReference type="Gene3D" id="3.30.750.44">
    <property type="match status" value="1"/>
</dbReference>
<reference evidence="8 9" key="1">
    <citation type="journal article" date="2016" name="Nat. Commun.">
        <title>Thousands of microbial genomes shed light on interconnected biogeochemical processes in an aquifer system.</title>
        <authorList>
            <person name="Anantharaman K."/>
            <person name="Brown C.T."/>
            <person name="Hug L.A."/>
            <person name="Sharon I."/>
            <person name="Castelle C.J."/>
            <person name="Probst A.J."/>
            <person name="Thomas B.C."/>
            <person name="Singh A."/>
            <person name="Wilkins M.J."/>
            <person name="Karaoz U."/>
            <person name="Brodie E.L."/>
            <person name="Williams K.H."/>
            <person name="Hubbard S.S."/>
            <person name="Banfield J.F."/>
        </authorList>
    </citation>
    <scope>NUCLEOTIDE SEQUENCE [LARGE SCALE GENOMIC DNA]</scope>
</reference>
<comment type="similarity">
    <text evidence="1 5">Belongs to the peptidase S41A family.</text>
</comment>
<evidence type="ECO:0000259" key="6">
    <source>
        <dbReference type="SMART" id="SM00228"/>
    </source>
</evidence>
<organism evidence="8 9">
    <name type="scientific">Candidatus Woykebacteria bacterium RIFCSPHIGHO2_02_FULL_43_16b</name>
    <dbReference type="NCBI Taxonomy" id="1802601"/>
    <lineage>
        <taxon>Bacteria</taxon>
        <taxon>Candidatus Woykeibacteriota</taxon>
    </lineage>
</organism>
<dbReference type="Gene3D" id="2.30.42.10">
    <property type="match status" value="1"/>
</dbReference>
<dbReference type="SUPFAM" id="SSF52096">
    <property type="entry name" value="ClpP/crotonase"/>
    <property type="match status" value="1"/>
</dbReference>
<dbReference type="InterPro" id="IPR029045">
    <property type="entry name" value="ClpP/crotonase-like_dom_sf"/>
</dbReference>
<dbReference type="SMART" id="SM00245">
    <property type="entry name" value="TSPc"/>
    <property type="match status" value="1"/>
</dbReference>
<sequence>MSNIQKTVLLVVIFSLGIFVGQNVSLPLSKSVPVVGEVLNTQTSRPDLSLFWKVWDLMNEKYFDKAKIDPKKMIDGAIAGMVSAIGDPYTVYLTPEQNENFNENISGKYSGVGIQLGYQDQRMVVIAPLDETPAQRAGVKPNDQILKIGDKNAAEITLPEAVTLIRGNAGTSIKLTLLSDGSEEPYEINLVREEIIVKTVSLKSLPENTAYVKITQFGDNTRSEWAKIVDEIKNAGYNKVILDLRNNPGGRFDTAIRIVSEFVGSGLAAKQEWYDGRKQDYPVLPGGRLTKTPLIVLVNKGSASASEIFAGSMKDNNRAKVIGEKTFGKGTVQEVEEFDNKGGVHITSSRWLTPNGTWINDNKGLTPDIEITLPAPKEGEGIISDLTKDLYIIKALEVF</sequence>
<dbReference type="GO" id="GO:0006508">
    <property type="term" value="P:proteolysis"/>
    <property type="evidence" value="ECO:0007669"/>
    <property type="project" value="UniProtKB-KW"/>
</dbReference>
<dbReference type="InterPro" id="IPR041489">
    <property type="entry name" value="PDZ_6"/>
</dbReference>
<keyword evidence="3 5" id="KW-0378">Hydrolase</keyword>
<feature type="domain" description="PDZ" evidence="6">
    <location>
        <begin position="110"/>
        <end position="181"/>
    </location>
</feature>
<accession>A0A1G1WQW8</accession>
<dbReference type="Proteomes" id="UP000177821">
    <property type="component" value="Unassembled WGS sequence"/>
</dbReference>
<dbReference type="InterPro" id="IPR001478">
    <property type="entry name" value="PDZ"/>
</dbReference>
<evidence type="ECO:0000256" key="3">
    <source>
        <dbReference type="ARBA" id="ARBA00022801"/>
    </source>
</evidence>
<gene>
    <name evidence="8" type="ORF">A3J50_02770</name>
</gene>
<evidence type="ECO:0000313" key="8">
    <source>
        <dbReference type="EMBL" id="OGY29981.1"/>
    </source>
</evidence>
<dbReference type="GO" id="GO:0008236">
    <property type="term" value="F:serine-type peptidase activity"/>
    <property type="evidence" value="ECO:0007669"/>
    <property type="project" value="UniProtKB-KW"/>
</dbReference>
<dbReference type="NCBIfam" id="TIGR00225">
    <property type="entry name" value="prc"/>
    <property type="match status" value="1"/>
</dbReference>
<dbReference type="PANTHER" id="PTHR32060">
    <property type="entry name" value="TAIL-SPECIFIC PROTEASE"/>
    <property type="match status" value="1"/>
</dbReference>
<dbReference type="GO" id="GO:0030288">
    <property type="term" value="C:outer membrane-bounded periplasmic space"/>
    <property type="evidence" value="ECO:0007669"/>
    <property type="project" value="TreeGrafter"/>
</dbReference>
<evidence type="ECO:0000256" key="2">
    <source>
        <dbReference type="ARBA" id="ARBA00022670"/>
    </source>
</evidence>
<dbReference type="GO" id="GO:0004175">
    <property type="term" value="F:endopeptidase activity"/>
    <property type="evidence" value="ECO:0007669"/>
    <property type="project" value="TreeGrafter"/>
</dbReference>
<keyword evidence="2 5" id="KW-0645">Protease</keyword>
<keyword evidence="4 5" id="KW-0720">Serine protease</keyword>
<dbReference type="InterPro" id="IPR036034">
    <property type="entry name" value="PDZ_sf"/>
</dbReference>
<name>A0A1G1WQW8_9BACT</name>
<evidence type="ECO:0000256" key="4">
    <source>
        <dbReference type="ARBA" id="ARBA00022825"/>
    </source>
</evidence>
<dbReference type="CDD" id="cd06782">
    <property type="entry name" value="cpPDZ_CPP-like"/>
    <property type="match status" value="1"/>
</dbReference>
<dbReference type="CDD" id="cd07560">
    <property type="entry name" value="Peptidase_S41_CPP"/>
    <property type="match status" value="1"/>
</dbReference>
<evidence type="ECO:0000313" key="9">
    <source>
        <dbReference type="Proteomes" id="UP000177821"/>
    </source>
</evidence>
<dbReference type="SUPFAM" id="SSF50156">
    <property type="entry name" value="PDZ domain-like"/>
    <property type="match status" value="1"/>
</dbReference>
<dbReference type="Gene3D" id="3.90.226.10">
    <property type="entry name" value="2-enoyl-CoA Hydratase, Chain A, domain 1"/>
    <property type="match status" value="1"/>
</dbReference>
<dbReference type="Pfam" id="PF17820">
    <property type="entry name" value="PDZ_6"/>
    <property type="match status" value="1"/>
</dbReference>
<dbReference type="SMART" id="SM00228">
    <property type="entry name" value="PDZ"/>
    <property type="match status" value="1"/>
</dbReference>
<evidence type="ECO:0000259" key="7">
    <source>
        <dbReference type="SMART" id="SM00245"/>
    </source>
</evidence>
<dbReference type="InterPro" id="IPR005151">
    <property type="entry name" value="Tail-specific_protease"/>
</dbReference>
<dbReference type="AlphaFoldDB" id="A0A1G1WQW8"/>
<dbReference type="Pfam" id="PF22694">
    <property type="entry name" value="CtpB_N-like"/>
    <property type="match status" value="1"/>
</dbReference>
<dbReference type="FunFam" id="2.30.42.10:FF:000063">
    <property type="entry name" value="Peptidase, S41 family"/>
    <property type="match status" value="1"/>
</dbReference>
<proteinExistence type="inferred from homology"/>
<feature type="domain" description="Tail specific protease" evidence="7">
    <location>
        <begin position="183"/>
        <end position="372"/>
    </location>
</feature>